<evidence type="ECO:0000256" key="12">
    <source>
        <dbReference type="ARBA" id="ARBA00029736"/>
    </source>
</evidence>
<evidence type="ECO:0000259" key="16">
    <source>
        <dbReference type="PROSITE" id="PS51186"/>
    </source>
</evidence>
<evidence type="ECO:0000256" key="4">
    <source>
        <dbReference type="ARBA" id="ARBA00011738"/>
    </source>
</evidence>
<keyword evidence="7 15" id="KW-0963">Cytoplasm</keyword>
<reference evidence="17" key="1">
    <citation type="submission" date="2020-02" db="EMBL/GenBank/DDBJ databases">
        <authorList>
            <person name="Meier V. D."/>
        </authorList>
    </citation>
    <scope>NUCLEOTIDE SEQUENCE</scope>
    <source>
        <strain evidence="17">AVDCRST_MAG48</strain>
    </source>
</reference>
<name>A0A6J4JTH3_9ACTN</name>
<evidence type="ECO:0000256" key="15">
    <source>
        <dbReference type="HAMAP-Rule" id="MF_00605"/>
    </source>
</evidence>
<dbReference type="PANTHER" id="PTHR46417">
    <property type="entry name" value="TRNA (GUANINE-N(1)-)-METHYLTRANSFERASE"/>
    <property type="match status" value="1"/>
</dbReference>
<dbReference type="InterPro" id="IPR016009">
    <property type="entry name" value="tRNA_MeTrfase_TRMD/TRM10"/>
</dbReference>
<dbReference type="Pfam" id="PF01746">
    <property type="entry name" value="tRNA_m1G_MT"/>
    <property type="match status" value="1"/>
</dbReference>
<dbReference type="InterPro" id="IPR029028">
    <property type="entry name" value="Alpha/beta_knot_MTases"/>
</dbReference>
<comment type="subunit">
    <text evidence="4 15">Homodimer.</text>
</comment>
<dbReference type="SUPFAM" id="SSF55729">
    <property type="entry name" value="Acyl-CoA N-acyltransferases (Nat)"/>
    <property type="match status" value="1"/>
</dbReference>
<evidence type="ECO:0000256" key="1">
    <source>
        <dbReference type="ARBA" id="ARBA00002634"/>
    </source>
</evidence>
<evidence type="ECO:0000256" key="6">
    <source>
        <dbReference type="ARBA" id="ARBA00014679"/>
    </source>
</evidence>
<dbReference type="HAMAP" id="MF_00605">
    <property type="entry name" value="TrmD"/>
    <property type="match status" value="1"/>
</dbReference>
<evidence type="ECO:0000256" key="10">
    <source>
        <dbReference type="ARBA" id="ARBA00022691"/>
    </source>
</evidence>
<dbReference type="Gene3D" id="3.40.1280.10">
    <property type="match status" value="1"/>
</dbReference>
<dbReference type="InterPro" id="IPR023148">
    <property type="entry name" value="tRNA_m1G_MeTrfase_C_sf"/>
</dbReference>
<dbReference type="FunFam" id="3.40.1280.10:FF:000001">
    <property type="entry name" value="tRNA (guanine-N(1)-)-methyltransferase"/>
    <property type="match status" value="1"/>
</dbReference>
<evidence type="ECO:0000256" key="7">
    <source>
        <dbReference type="ARBA" id="ARBA00022490"/>
    </source>
</evidence>
<evidence type="ECO:0000256" key="9">
    <source>
        <dbReference type="ARBA" id="ARBA00022679"/>
    </source>
</evidence>
<dbReference type="Gene3D" id="3.40.630.30">
    <property type="match status" value="1"/>
</dbReference>
<dbReference type="PROSITE" id="PS51186">
    <property type="entry name" value="GNAT"/>
    <property type="match status" value="1"/>
</dbReference>
<feature type="binding site" evidence="15">
    <location>
        <begin position="137"/>
        <end position="142"/>
    </location>
    <ligand>
        <name>S-adenosyl-L-methionine</name>
        <dbReference type="ChEBI" id="CHEBI:59789"/>
    </ligand>
</feature>
<evidence type="ECO:0000256" key="8">
    <source>
        <dbReference type="ARBA" id="ARBA00022603"/>
    </source>
</evidence>
<comment type="catalytic activity">
    <reaction evidence="14 15">
        <text>guanosine(37) in tRNA + S-adenosyl-L-methionine = N(1)-methylguanosine(37) in tRNA + S-adenosyl-L-homocysteine + H(+)</text>
        <dbReference type="Rhea" id="RHEA:36899"/>
        <dbReference type="Rhea" id="RHEA-COMP:10145"/>
        <dbReference type="Rhea" id="RHEA-COMP:10147"/>
        <dbReference type="ChEBI" id="CHEBI:15378"/>
        <dbReference type="ChEBI" id="CHEBI:57856"/>
        <dbReference type="ChEBI" id="CHEBI:59789"/>
        <dbReference type="ChEBI" id="CHEBI:73542"/>
        <dbReference type="ChEBI" id="CHEBI:74269"/>
        <dbReference type="EC" id="2.1.1.228"/>
    </reaction>
</comment>
<comment type="similarity">
    <text evidence="3 15">Belongs to the RNA methyltransferase TrmD family.</text>
</comment>
<dbReference type="GO" id="GO:0016747">
    <property type="term" value="F:acyltransferase activity, transferring groups other than amino-acyl groups"/>
    <property type="evidence" value="ECO:0007669"/>
    <property type="project" value="InterPro"/>
</dbReference>
<evidence type="ECO:0000256" key="3">
    <source>
        <dbReference type="ARBA" id="ARBA00007630"/>
    </source>
</evidence>
<keyword evidence="11 15" id="KW-0819">tRNA processing</keyword>
<dbReference type="InterPro" id="IPR016181">
    <property type="entry name" value="Acyl_CoA_acyltransferase"/>
</dbReference>
<dbReference type="NCBIfam" id="TIGR00088">
    <property type="entry name" value="trmD"/>
    <property type="match status" value="1"/>
</dbReference>
<dbReference type="CDD" id="cd18080">
    <property type="entry name" value="TrmD-like"/>
    <property type="match status" value="1"/>
</dbReference>
<dbReference type="Gene3D" id="1.10.1270.20">
    <property type="entry name" value="tRNA(m1g37)methyltransferase, domain 2"/>
    <property type="match status" value="1"/>
</dbReference>
<dbReference type="AlphaFoldDB" id="A0A6J4JTH3"/>
<dbReference type="InterPro" id="IPR029026">
    <property type="entry name" value="tRNA_m1G_MTases_N"/>
</dbReference>
<evidence type="ECO:0000256" key="2">
    <source>
        <dbReference type="ARBA" id="ARBA00004496"/>
    </source>
</evidence>
<dbReference type="CDD" id="cd04301">
    <property type="entry name" value="NAT_SF"/>
    <property type="match status" value="1"/>
</dbReference>
<dbReference type="PANTHER" id="PTHR46417:SF1">
    <property type="entry name" value="TRNA (GUANINE-N(1)-)-METHYLTRANSFERASE"/>
    <property type="match status" value="1"/>
</dbReference>
<keyword evidence="10 15" id="KW-0949">S-adenosyl-L-methionine</keyword>
<feature type="binding site" evidence="15">
    <location>
        <position position="113"/>
    </location>
    <ligand>
        <name>S-adenosyl-L-methionine</name>
        <dbReference type="ChEBI" id="CHEBI:59789"/>
    </ligand>
</feature>
<dbReference type="EC" id="2.1.1.228" evidence="5 15"/>
<dbReference type="EMBL" id="CADCTS010000033">
    <property type="protein sequence ID" value="CAA9287175.1"/>
    <property type="molecule type" value="Genomic_DNA"/>
</dbReference>
<evidence type="ECO:0000256" key="13">
    <source>
        <dbReference type="ARBA" id="ARBA00033392"/>
    </source>
</evidence>
<organism evidence="17">
    <name type="scientific">uncultured Friedmanniella sp</name>
    <dbReference type="NCBI Taxonomy" id="335381"/>
    <lineage>
        <taxon>Bacteria</taxon>
        <taxon>Bacillati</taxon>
        <taxon>Actinomycetota</taxon>
        <taxon>Actinomycetes</taxon>
        <taxon>Propionibacteriales</taxon>
        <taxon>Nocardioidaceae</taxon>
        <taxon>Friedmanniella</taxon>
        <taxon>environmental samples</taxon>
    </lineage>
</organism>
<gene>
    <name evidence="15" type="primary">trmD</name>
    <name evidence="17" type="ORF">AVDCRST_MAG48-219</name>
</gene>
<evidence type="ECO:0000256" key="11">
    <source>
        <dbReference type="ARBA" id="ARBA00022694"/>
    </source>
</evidence>
<sequence length="391" mass="42388">MRLDIVSIFPEYLAPLQLSLVGKAVRTGIVELGVHDLRQWTHDRHRTVDDTPYGGGAGMVMKPDPWGEALDALVPPGAAGDPVLLVMTPSGRRFDQALAAELAHEQHLVLACGRYEGIDARVVEHARTRVRVLEVSIGDYVLNGGEAAALVVTEAVVRLLPGVVGNPESLTEESHAAEHDGLLEHPVYTKPPLWRGLDVPAVLFSGHHGDIAAWRREQAVERTRERRPDLLPPQHEALLVSRAGPVDAGELWTLQQAAYLAEGRRHGTFAIPPLAETLEGVRASLADGLVLVARRAGRLVGSVRGEAREGGDWYVGRLMVAPDLQGAGLGSTLLGRVEALAPEGSRRVVLVTGVLSDANVRFYRRRGYRVVGRRSHPGVDVLDLEKVLRPV</sequence>
<dbReference type="InterPro" id="IPR000182">
    <property type="entry name" value="GNAT_dom"/>
</dbReference>
<comment type="function">
    <text evidence="1 15">Specifically methylates guanosine-37 in various tRNAs.</text>
</comment>
<evidence type="ECO:0000256" key="5">
    <source>
        <dbReference type="ARBA" id="ARBA00012807"/>
    </source>
</evidence>
<dbReference type="GO" id="GO:0052906">
    <property type="term" value="F:tRNA (guanine(37)-N1)-methyltransferase activity"/>
    <property type="evidence" value="ECO:0007669"/>
    <property type="project" value="UniProtKB-UniRule"/>
</dbReference>
<accession>A0A6J4JTH3</accession>
<dbReference type="NCBIfam" id="NF000648">
    <property type="entry name" value="PRK00026.1"/>
    <property type="match status" value="1"/>
</dbReference>
<comment type="subcellular location">
    <subcellularLocation>
        <location evidence="2 15">Cytoplasm</location>
    </subcellularLocation>
</comment>
<dbReference type="InterPro" id="IPR002649">
    <property type="entry name" value="tRNA_m1G_MeTrfase_TrmD"/>
</dbReference>
<evidence type="ECO:0000313" key="17">
    <source>
        <dbReference type="EMBL" id="CAA9287175.1"/>
    </source>
</evidence>
<keyword evidence="8 15" id="KW-0489">Methyltransferase</keyword>
<evidence type="ECO:0000256" key="14">
    <source>
        <dbReference type="ARBA" id="ARBA00047783"/>
    </source>
</evidence>
<dbReference type="GO" id="GO:0002939">
    <property type="term" value="P:tRNA N1-guanine methylation"/>
    <property type="evidence" value="ECO:0007669"/>
    <property type="project" value="TreeGrafter"/>
</dbReference>
<feature type="domain" description="N-acetyltransferase" evidence="16">
    <location>
        <begin position="238"/>
        <end position="389"/>
    </location>
</feature>
<proteinExistence type="inferred from homology"/>
<dbReference type="SUPFAM" id="SSF75217">
    <property type="entry name" value="alpha/beta knot"/>
    <property type="match status" value="1"/>
</dbReference>
<dbReference type="GO" id="GO:0005829">
    <property type="term" value="C:cytosol"/>
    <property type="evidence" value="ECO:0007669"/>
    <property type="project" value="TreeGrafter"/>
</dbReference>
<protein>
    <recommendedName>
        <fullName evidence="6 15">tRNA (guanine-N(1)-)-methyltransferase</fullName>
        <ecNumber evidence="5 15">2.1.1.228</ecNumber>
    </recommendedName>
    <alternativeName>
        <fullName evidence="12 15">M1G-methyltransferase</fullName>
    </alternativeName>
    <alternativeName>
        <fullName evidence="13 15">tRNA [GM37] methyltransferase</fullName>
    </alternativeName>
</protein>
<keyword evidence="9 15" id="KW-0808">Transferase</keyword>
<dbReference type="Pfam" id="PF13508">
    <property type="entry name" value="Acetyltransf_7"/>
    <property type="match status" value="1"/>
</dbReference>